<dbReference type="InterPro" id="IPR018247">
    <property type="entry name" value="EF_Hand_1_Ca_BS"/>
</dbReference>
<evidence type="ECO:0008006" key="13">
    <source>
        <dbReference type="Google" id="ProtNLM"/>
    </source>
</evidence>
<dbReference type="InParanoid" id="A0A674D3S7"/>
<keyword evidence="12" id="KW-1185">Reference proteome</keyword>
<reference evidence="11" key="2">
    <citation type="submission" date="2025-09" db="UniProtKB">
        <authorList>
            <consortium name="Ensembl"/>
        </authorList>
    </citation>
    <scope>IDENTIFICATION</scope>
</reference>
<evidence type="ECO:0000256" key="3">
    <source>
        <dbReference type="ARBA" id="ARBA00022723"/>
    </source>
</evidence>
<keyword evidence="4" id="KW-0106">Calcium</keyword>
<dbReference type="InterPro" id="IPR002048">
    <property type="entry name" value="EF_hand_dom"/>
</dbReference>
<dbReference type="InterPro" id="IPR036534">
    <property type="entry name" value="GAR_dom_sf"/>
</dbReference>
<sequence>MCTFVNLLLTCLHMCVIDCQLEQAVVKEMAWFRDTALGLEQLKAFTLEPELISHTGHVKAVVILSPQTPLDALQEQCNTTSATNSHVVLQLEHAQSLLVQFTEGFAEVSPWLQETQALIGQLSLSTISYKAFREQQDLLQDLRESIAEHRPLIARLCSLGKRLSELSPAQGEEFCHSATEAEEQHRAIRDRVREAANLLEESLPRYTQVSSTHTAVSSLTQLWEEAQKQAQERDGWLLNLLDLALKFWNDVSDVTAGLNDAQQAVLDLNASRTDSETIRQSLETMQTLRKDIDSLQGELDTLGILGMDLMSACGDTDKPDVTKSLDELYCTWNNLSKLWSECHKKLEESLQMALHYQDTIQVRVYSMCACACIHEFKRELYQKKIEMESLNHRFVCRLSPGSERPGSVSPLCDFRQRWDSLEAETVSRQHQLECALLGLGQFQNTLDELHTWLSHTADLLQCSRPISIDLQACEIELAKHKVLRNDVMSHVRTVESLNQAGRGLLEVGTGDSPHGLHPRLEQLNERWEFVRCETERRQLQLENNLSQVRRDWEWGIDQEAKLTEGLSLAKEFHCNVQELLTRMAKCEEAIGVLPVPSFVLDTVCGQLQDHRVGFEVNCYGEKKTVVESAGSRLTELSRKEDCDVVHNLIMTVHDRYRKLHQRATERGRTLEDVKKNAKQFSESWRLLVDWMTEVEQTLDTHKEIAVDHEEIKLQLTEQKDFQKLLRSKRPMYEATLKSGRGLHERSQSAQDRQHLENLLSELRDSWDTISGKSMERQHKLEEALLFSGRFTDALQALNDWLYRAEPQLAEDVFQKELGKRAGCIRTLKRSVRDLTRSSTADAHWLQEQMDELEARWEDVCKLSVSKQARLEAALQQAEKFDRLVHSFLEHLAEAERVLRYGVIPEEEEALLAFRKQHEVGRHLESIWCLNEEILSSCHPDSIITLKSWISVTKTRYEEVQTWAQQQGQRIQASLSALEAEREKLQRLLDWISSAEEALNLRDQEPPAESIEHNQELIVQHMVYTLKLQPTVVPLPLENLDPQTPQLCQLVSHWQKLWLLALARQGRLEQHEQGLQEMEEFANFDFNVWRKRYMQWISHLKSRILDVFRNIDRDQDGRISKKELIDNVLASKFPTNSLEMNAVANIFDMNGDGFIDYYEFVSALHPSRDPYRRTLDADQINEEVGRQVSQCNCPKRFQVEQISANRYRFGDSQQLRMVRILRSTLMVRVGGGWTWRLKEKYLFDNSRRRGSSKTLTVSRSNSSLSLYSSASAPSSPLTHKVRSPPS</sequence>
<dbReference type="Pfam" id="PF00435">
    <property type="entry name" value="Spectrin"/>
    <property type="match status" value="3"/>
</dbReference>
<dbReference type="GO" id="GO:0008017">
    <property type="term" value="F:microtubule binding"/>
    <property type="evidence" value="ECO:0007669"/>
    <property type="project" value="InterPro"/>
</dbReference>
<keyword evidence="6" id="KW-0175">Coiled coil</keyword>
<keyword evidence="8" id="KW-0732">Signal</keyword>
<dbReference type="SMART" id="SM00243">
    <property type="entry name" value="GAS2"/>
    <property type="match status" value="1"/>
</dbReference>
<dbReference type="Proteomes" id="UP000472277">
    <property type="component" value="Chromosome 37"/>
</dbReference>
<dbReference type="Ensembl" id="ENSSTUT00000095904.1">
    <property type="protein sequence ID" value="ENSSTUP00000090171.1"/>
    <property type="gene ID" value="ENSSTUG00000039579.1"/>
</dbReference>
<evidence type="ECO:0000313" key="12">
    <source>
        <dbReference type="Proteomes" id="UP000472277"/>
    </source>
</evidence>
<evidence type="ECO:0000259" key="10">
    <source>
        <dbReference type="PROSITE" id="PS51460"/>
    </source>
</evidence>
<dbReference type="PROSITE" id="PS51460">
    <property type="entry name" value="GAR"/>
    <property type="match status" value="1"/>
</dbReference>
<dbReference type="Gene3D" id="1.20.58.60">
    <property type="match status" value="7"/>
</dbReference>
<dbReference type="GO" id="GO:0005198">
    <property type="term" value="F:structural molecule activity"/>
    <property type="evidence" value="ECO:0007669"/>
    <property type="project" value="TreeGrafter"/>
</dbReference>
<evidence type="ECO:0000256" key="6">
    <source>
        <dbReference type="SAM" id="Coils"/>
    </source>
</evidence>
<dbReference type="PROSITE" id="PS50222">
    <property type="entry name" value="EF_HAND_2"/>
    <property type="match status" value="2"/>
</dbReference>
<evidence type="ECO:0000256" key="7">
    <source>
        <dbReference type="SAM" id="MobiDB-lite"/>
    </source>
</evidence>
<dbReference type="Pfam" id="PF13499">
    <property type="entry name" value="EF-hand_7"/>
    <property type="match status" value="1"/>
</dbReference>
<dbReference type="InterPro" id="IPR018159">
    <property type="entry name" value="Spectrin/alpha-actinin"/>
</dbReference>
<dbReference type="GeneTree" id="ENSGT00940000159045"/>
<feature type="coiled-coil region" evidence="6">
    <location>
        <begin position="967"/>
        <end position="994"/>
    </location>
</feature>
<dbReference type="OMA" id="INETINW"/>
<dbReference type="PANTHER" id="PTHR23169:SF33">
    <property type="entry name" value="MICROTUBULE-ACTIN CROSS-LINKING FACTOR 1, ISOFORMS 1_2_3_5"/>
    <property type="match status" value="1"/>
</dbReference>
<dbReference type="GO" id="GO:0005886">
    <property type="term" value="C:plasma membrane"/>
    <property type="evidence" value="ECO:0007669"/>
    <property type="project" value="UniProtKB-SubCell"/>
</dbReference>
<dbReference type="InterPro" id="IPR011992">
    <property type="entry name" value="EF-hand-dom_pair"/>
</dbReference>
<feature type="chain" id="PRO_5025577421" description="Microtubule actin crosslinking factor 1" evidence="8">
    <location>
        <begin position="20"/>
        <end position="1285"/>
    </location>
</feature>
<feature type="domain" description="GAR" evidence="10">
    <location>
        <begin position="1174"/>
        <end position="1246"/>
    </location>
</feature>
<feature type="compositionally biased region" description="Low complexity" evidence="7">
    <location>
        <begin position="1257"/>
        <end position="1276"/>
    </location>
</feature>
<dbReference type="Gene3D" id="1.10.238.10">
    <property type="entry name" value="EF-hand"/>
    <property type="match status" value="1"/>
</dbReference>
<feature type="domain" description="EF-hand" evidence="9">
    <location>
        <begin position="1098"/>
        <end position="1133"/>
    </location>
</feature>
<evidence type="ECO:0000256" key="5">
    <source>
        <dbReference type="ARBA" id="ARBA00023212"/>
    </source>
</evidence>
<dbReference type="FunFam" id="1.20.58.60:FF:000001">
    <property type="entry name" value="Microtubule-actin cross-linking factor 1"/>
    <property type="match status" value="2"/>
</dbReference>
<proteinExistence type="predicted"/>
<protein>
    <recommendedName>
        <fullName evidence="13">Microtubule actin crosslinking factor 1</fullName>
    </recommendedName>
</protein>
<dbReference type="GO" id="GO:0005737">
    <property type="term" value="C:cytoplasm"/>
    <property type="evidence" value="ECO:0007669"/>
    <property type="project" value="TreeGrafter"/>
</dbReference>
<keyword evidence="2" id="KW-0963">Cytoplasm</keyword>
<name>A0A674D3S7_SALTR</name>
<dbReference type="GO" id="GO:0005882">
    <property type="term" value="C:intermediate filament"/>
    <property type="evidence" value="ECO:0007669"/>
    <property type="project" value="TreeGrafter"/>
</dbReference>
<evidence type="ECO:0000256" key="8">
    <source>
        <dbReference type="SAM" id="SignalP"/>
    </source>
</evidence>
<dbReference type="CDD" id="cd00051">
    <property type="entry name" value="EFh"/>
    <property type="match status" value="1"/>
</dbReference>
<dbReference type="Pfam" id="PF02187">
    <property type="entry name" value="GAS2"/>
    <property type="match status" value="1"/>
</dbReference>
<dbReference type="PROSITE" id="PS00018">
    <property type="entry name" value="EF_HAND_1"/>
    <property type="match status" value="2"/>
</dbReference>
<keyword evidence="5" id="KW-0206">Cytoskeleton</keyword>
<evidence type="ECO:0000313" key="11">
    <source>
        <dbReference type="Ensembl" id="ENSSTUP00000090171.1"/>
    </source>
</evidence>
<evidence type="ECO:0000259" key="9">
    <source>
        <dbReference type="PROSITE" id="PS50222"/>
    </source>
</evidence>
<dbReference type="SUPFAM" id="SSF143575">
    <property type="entry name" value="GAS2 domain-like"/>
    <property type="match status" value="1"/>
</dbReference>
<dbReference type="GO" id="GO:0042060">
    <property type="term" value="P:wound healing"/>
    <property type="evidence" value="ECO:0007669"/>
    <property type="project" value="TreeGrafter"/>
</dbReference>
<dbReference type="SUPFAM" id="SSF47473">
    <property type="entry name" value="EF-hand"/>
    <property type="match status" value="1"/>
</dbReference>
<dbReference type="InterPro" id="IPR002017">
    <property type="entry name" value="Spectrin_repeat"/>
</dbReference>
<dbReference type="SMART" id="SM00054">
    <property type="entry name" value="EFh"/>
    <property type="match status" value="2"/>
</dbReference>
<comment type="subcellular location">
    <subcellularLocation>
        <location evidence="1">Cytoplasm</location>
        <location evidence="1">Cytoskeleton</location>
    </subcellularLocation>
</comment>
<dbReference type="GO" id="GO:0045104">
    <property type="term" value="P:intermediate filament cytoskeleton organization"/>
    <property type="evidence" value="ECO:0007669"/>
    <property type="project" value="InterPro"/>
</dbReference>
<dbReference type="GO" id="GO:0005509">
    <property type="term" value="F:calcium ion binding"/>
    <property type="evidence" value="ECO:0007669"/>
    <property type="project" value="InterPro"/>
</dbReference>
<evidence type="ECO:0000256" key="2">
    <source>
        <dbReference type="ARBA" id="ARBA00022490"/>
    </source>
</evidence>
<dbReference type="CDD" id="cd00176">
    <property type="entry name" value="SPEC"/>
    <property type="match status" value="4"/>
</dbReference>
<accession>A0A674D3S7</accession>
<feature type="region of interest" description="Disordered" evidence="7">
    <location>
        <begin position="1251"/>
        <end position="1285"/>
    </location>
</feature>
<organism evidence="11 12">
    <name type="scientific">Salmo trutta</name>
    <name type="common">Brown trout</name>
    <dbReference type="NCBI Taxonomy" id="8032"/>
    <lineage>
        <taxon>Eukaryota</taxon>
        <taxon>Metazoa</taxon>
        <taxon>Chordata</taxon>
        <taxon>Craniata</taxon>
        <taxon>Vertebrata</taxon>
        <taxon>Euteleostomi</taxon>
        <taxon>Actinopterygii</taxon>
        <taxon>Neopterygii</taxon>
        <taxon>Teleostei</taxon>
        <taxon>Protacanthopterygii</taxon>
        <taxon>Salmoniformes</taxon>
        <taxon>Salmonidae</taxon>
        <taxon>Salmoninae</taxon>
        <taxon>Salmo</taxon>
    </lineage>
</organism>
<feature type="signal peptide" evidence="8">
    <location>
        <begin position="1"/>
        <end position="19"/>
    </location>
</feature>
<dbReference type="SUPFAM" id="SSF46966">
    <property type="entry name" value="Spectrin repeat"/>
    <property type="match status" value="6"/>
</dbReference>
<dbReference type="InterPro" id="IPR043197">
    <property type="entry name" value="Plakin"/>
</dbReference>
<reference evidence="11" key="1">
    <citation type="submission" date="2025-08" db="UniProtKB">
        <authorList>
            <consortium name="Ensembl"/>
        </authorList>
    </citation>
    <scope>IDENTIFICATION</scope>
</reference>
<dbReference type="InterPro" id="IPR003108">
    <property type="entry name" value="GAR_dom"/>
</dbReference>
<dbReference type="Gene3D" id="3.30.920.20">
    <property type="entry name" value="Gas2-like domain"/>
    <property type="match status" value="1"/>
</dbReference>
<evidence type="ECO:0000256" key="4">
    <source>
        <dbReference type="ARBA" id="ARBA00022837"/>
    </source>
</evidence>
<dbReference type="SMART" id="SM00150">
    <property type="entry name" value="SPEC"/>
    <property type="match status" value="7"/>
</dbReference>
<feature type="domain" description="EF-hand" evidence="9">
    <location>
        <begin position="1134"/>
        <end position="1169"/>
    </location>
</feature>
<evidence type="ECO:0000256" key="1">
    <source>
        <dbReference type="ARBA" id="ARBA00004245"/>
    </source>
</evidence>
<keyword evidence="3" id="KW-0479">Metal-binding</keyword>
<dbReference type="PANTHER" id="PTHR23169">
    <property type="entry name" value="ENVOPLAKIN"/>
    <property type="match status" value="1"/>
</dbReference>